<organism evidence="1 2">
    <name type="scientific">Guptibacillus hwajinpoensis</name>
    <dbReference type="NCBI Taxonomy" id="208199"/>
    <lineage>
        <taxon>Bacteria</taxon>
        <taxon>Bacillati</taxon>
        <taxon>Bacillota</taxon>
        <taxon>Bacilli</taxon>
        <taxon>Bacillales</taxon>
        <taxon>Guptibacillaceae</taxon>
        <taxon>Guptibacillus</taxon>
    </lineage>
</organism>
<gene>
    <name evidence="1" type="ORF">GLW07_14275</name>
</gene>
<dbReference type="Proteomes" id="UP000447833">
    <property type="component" value="Unassembled WGS sequence"/>
</dbReference>
<sequence length="146" mass="17246">MIEASLFPKTVVYFLAGKLTFWMSKFVFDEQYLAFIQYVYDRQSNEHKGLKILYHEEQTGQKFLAIAYLNKDLLWDVYFSVEDGVVCERLLAKGYEGGCDSNIYLFEAIHYVDAEEKFIEWVEKVYLPLKSPRQSNKKNGDFFNKC</sequence>
<evidence type="ECO:0000313" key="1">
    <source>
        <dbReference type="EMBL" id="MYL64521.1"/>
    </source>
</evidence>
<dbReference type="AlphaFoldDB" id="A0A845F140"/>
<proteinExistence type="predicted"/>
<protein>
    <submittedName>
        <fullName evidence="1">Uncharacterized protein</fullName>
    </submittedName>
</protein>
<evidence type="ECO:0000313" key="2">
    <source>
        <dbReference type="Proteomes" id="UP000447833"/>
    </source>
</evidence>
<comment type="caution">
    <text evidence="1">The sequence shown here is derived from an EMBL/GenBank/DDBJ whole genome shotgun (WGS) entry which is preliminary data.</text>
</comment>
<reference evidence="1 2" key="1">
    <citation type="submission" date="2019-11" db="EMBL/GenBank/DDBJ databases">
        <title>Genome sequences of 17 halophilic strains isolated from different environments.</title>
        <authorList>
            <person name="Furrow R.E."/>
        </authorList>
    </citation>
    <scope>NUCLEOTIDE SEQUENCE [LARGE SCALE GENOMIC DNA]</scope>
    <source>
        <strain evidence="1 2">22506_14_FS</strain>
    </source>
</reference>
<accession>A0A845F140</accession>
<name>A0A845F140_9BACL</name>
<dbReference type="EMBL" id="WMEY01000004">
    <property type="protein sequence ID" value="MYL64521.1"/>
    <property type="molecule type" value="Genomic_DNA"/>
</dbReference>
<dbReference type="RefSeq" id="WP_160919963.1">
    <property type="nucleotide sequence ID" value="NZ_WMEY01000004.1"/>
</dbReference>